<dbReference type="Proteomes" id="UP001524318">
    <property type="component" value="Unassembled WGS sequence"/>
</dbReference>
<keyword evidence="6" id="KW-1185">Reference proteome</keyword>
<feature type="domain" description="Tyr recombinase" evidence="4">
    <location>
        <begin position="102"/>
        <end position="299"/>
    </location>
</feature>
<comment type="similarity">
    <text evidence="1">Belongs to the 'phage' integrase family.</text>
</comment>
<keyword evidence="3" id="KW-0233">DNA recombination</keyword>
<dbReference type="InterPro" id="IPR011010">
    <property type="entry name" value="DNA_brk_join_enz"/>
</dbReference>
<organism evidence="5 6">
    <name type="scientific">Pseudarthrobacter humi</name>
    <dbReference type="NCBI Taxonomy" id="2952523"/>
    <lineage>
        <taxon>Bacteria</taxon>
        <taxon>Bacillati</taxon>
        <taxon>Actinomycetota</taxon>
        <taxon>Actinomycetes</taxon>
        <taxon>Micrococcales</taxon>
        <taxon>Micrococcaceae</taxon>
        <taxon>Pseudarthrobacter</taxon>
    </lineage>
</organism>
<comment type="caution">
    <text evidence="5">The sequence shown here is derived from an EMBL/GenBank/DDBJ whole genome shotgun (WGS) entry which is preliminary data.</text>
</comment>
<evidence type="ECO:0000259" key="4">
    <source>
        <dbReference type="PROSITE" id="PS51898"/>
    </source>
</evidence>
<keyword evidence="2" id="KW-0238">DNA-binding</keyword>
<evidence type="ECO:0000313" key="5">
    <source>
        <dbReference type="EMBL" id="MCP9002103.1"/>
    </source>
</evidence>
<evidence type="ECO:0000313" key="6">
    <source>
        <dbReference type="Proteomes" id="UP001524318"/>
    </source>
</evidence>
<dbReference type="RefSeq" id="WP_254753326.1">
    <property type="nucleotide sequence ID" value="NZ_JANCLV010000035.1"/>
</dbReference>
<sequence>MTWDENVADYLRLRRQLGASLLWHEHLLRQFANHLAEATLEIITVTEAIAWCSVLPAGVTTAPATRASTRMSAVRGFASYMHALNPRHEVPPRGIFASRVHRLTPYIYTSAEITAVIHAATTLERGSRAQTYPVLFALLAATGLRVGEALALDRDTADMEAGVLLISRGKGRDPRLVPLHPTTTAALGGYARWRDEQKGPYRGTAFFIDSDGDRLDYMNVRHAFAQSTTIAGLRTASQRPRMHDLRHTFAVNTLLGWYRDGADVAAKMPALSIYLGHSDPANTYWYLSAVPELLAHAATRLGRVSALGQVGS</sequence>
<evidence type="ECO:0000256" key="2">
    <source>
        <dbReference type="ARBA" id="ARBA00023125"/>
    </source>
</evidence>
<evidence type="ECO:0000256" key="3">
    <source>
        <dbReference type="ARBA" id="ARBA00023172"/>
    </source>
</evidence>
<evidence type="ECO:0000256" key="1">
    <source>
        <dbReference type="ARBA" id="ARBA00008857"/>
    </source>
</evidence>
<dbReference type="Pfam" id="PF00589">
    <property type="entry name" value="Phage_integrase"/>
    <property type="match status" value="1"/>
</dbReference>
<name>A0ABT1LUE5_9MICC</name>
<dbReference type="InterPro" id="IPR050090">
    <property type="entry name" value="Tyrosine_recombinase_XerCD"/>
</dbReference>
<dbReference type="EMBL" id="JANCLV010000035">
    <property type="protein sequence ID" value="MCP9002103.1"/>
    <property type="molecule type" value="Genomic_DNA"/>
</dbReference>
<dbReference type="PANTHER" id="PTHR30349">
    <property type="entry name" value="PHAGE INTEGRASE-RELATED"/>
    <property type="match status" value="1"/>
</dbReference>
<reference evidence="5 6" key="1">
    <citation type="submission" date="2022-06" db="EMBL/GenBank/DDBJ databases">
        <title>Pseudarthrobacter sp. strain RMG13 Genome sequencing and assembly.</title>
        <authorList>
            <person name="Kim I."/>
        </authorList>
    </citation>
    <scope>NUCLEOTIDE SEQUENCE [LARGE SCALE GENOMIC DNA]</scope>
    <source>
        <strain evidence="5 6">RMG13</strain>
    </source>
</reference>
<dbReference type="PROSITE" id="PS51898">
    <property type="entry name" value="TYR_RECOMBINASE"/>
    <property type="match status" value="1"/>
</dbReference>
<dbReference type="Gene3D" id="1.10.443.10">
    <property type="entry name" value="Intergrase catalytic core"/>
    <property type="match status" value="1"/>
</dbReference>
<dbReference type="InterPro" id="IPR002104">
    <property type="entry name" value="Integrase_catalytic"/>
</dbReference>
<dbReference type="InterPro" id="IPR013762">
    <property type="entry name" value="Integrase-like_cat_sf"/>
</dbReference>
<dbReference type="PANTHER" id="PTHR30349:SF41">
    <property type="entry name" value="INTEGRASE_RECOMBINASE PROTEIN MJ0367-RELATED"/>
    <property type="match status" value="1"/>
</dbReference>
<accession>A0ABT1LUE5</accession>
<protein>
    <submittedName>
        <fullName evidence="5">Tyrosine-type recombinase/integrase</fullName>
    </submittedName>
</protein>
<dbReference type="SUPFAM" id="SSF56349">
    <property type="entry name" value="DNA breaking-rejoining enzymes"/>
    <property type="match status" value="1"/>
</dbReference>
<gene>
    <name evidence="5" type="ORF">NFC73_20595</name>
</gene>
<proteinExistence type="inferred from homology"/>